<dbReference type="GO" id="GO:0005886">
    <property type="term" value="C:plasma membrane"/>
    <property type="evidence" value="ECO:0007669"/>
    <property type="project" value="UniProtKB-SubCell"/>
</dbReference>
<keyword evidence="10 22" id="KW-1133">Transmembrane helix</keyword>
<evidence type="ECO:0000256" key="20">
    <source>
        <dbReference type="PIRSR" id="PIRSR603816-1"/>
    </source>
</evidence>
<comment type="caution">
    <text evidence="24">The sequence shown here is derived from an EMBL/GenBank/DDBJ whole genome shotgun (WGS) entry which is preliminary data.</text>
</comment>
<evidence type="ECO:0000256" key="2">
    <source>
        <dbReference type="ARBA" id="ARBA00001970"/>
    </source>
</evidence>
<comment type="similarity">
    <text evidence="17">In the C-terminal section; belongs to the nitrate reductase gamma subunit family.</text>
</comment>
<dbReference type="Pfam" id="PF02665">
    <property type="entry name" value="Nitrate_red_gam"/>
    <property type="match status" value="1"/>
</dbReference>
<accession>A0A3N2D9T7</accession>
<evidence type="ECO:0000256" key="21">
    <source>
        <dbReference type="SAM" id="MobiDB-lite"/>
    </source>
</evidence>
<evidence type="ECO:0000259" key="23">
    <source>
        <dbReference type="Pfam" id="PF02665"/>
    </source>
</evidence>
<reference evidence="24 25" key="1">
    <citation type="submission" date="2018-11" db="EMBL/GenBank/DDBJ databases">
        <title>Sequencing the genomes of 1000 actinobacteria strains.</title>
        <authorList>
            <person name="Klenk H.-P."/>
        </authorList>
    </citation>
    <scope>NUCLEOTIDE SEQUENCE [LARGE SCALE GENOMIC DNA]</scope>
    <source>
        <strain evidence="24 25">DSM 13521</strain>
    </source>
</reference>
<dbReference type="GO" id="GO:0008940">
    <property type="term" value="F:nitrate reductase activity"/>
    <property type="evidence" value="ECO:0007669"/>
    <property type="project" value="InterPro"/>
</dbReference>
<evidence type="ECO:0000313" key="24">
    <source>
        <dbReference type="EMBL" id="ROR96483.1"/>
    </source>
</evidence>
<evidence type="ECO:0000256" key="15">
    <source>
        <dbReference type="ARBA" id="ARBA00056200"/>
    </source>
</evidence>
<feature type="transmembrane region" description="Helical" evidence="22">
    <location>
        <begin position="131"/>
        <end position="157"/>
    </location>
</feature>
<feature type="transmembrane region" description="Helical" evidence="22">
    <location>
        <begin position="47"/>
        <end position="69"/>
    </location>
</feature>
<keyword evidence="9" id="KW-0249">Electron transport</keyword>
<gene>
    <name evidence="24" type="ORF">EDD28_1068</name>
</gene>
<evidence type="ECO:0000256" key="3">
    <source>
        <dbReference type="ARBA" id="ARBA00004651"/>
    </source>
</evidence>
<evidence type="ECO:0000256" key="16">
    <source>
        <dbReference type="ARBA" id="ARBA00061095"/>
    </source>
</evidence>
<dbReference type="GO" id="GO:0020037">
    <property type="term" value="F:heme binding"/>
    <property type="evidence" value="ECO:0007669"/>
    <property type="project" value="TreeGrafter"/>
</dbReference>
<evidence type="ECO:0000256" key="6">
    <source>
        <dbReference type="ARBA" id="ARBA00022617"/>
    </source>
</evidence>
<dbReference type="Gene3D" id="1.20.950.20">
    <property type="entry name" value="Transmembrane di-heme cytochromes, Chain C"/>
    <property type="match status" value="1"/>
</dbReference>
<evidence type="ECO:0000256" key="12">
    <source>
        <dbReference type="ARBA" id="ARBA00023004"/>
    </source>
</evidence>
<dbReference type="InterPro" id="IPR023234">
    <property type="entry name" value="NarG-like_domain"/>
</dbReference>
<dbReference type="PANTHER" id="PTHR30598:SF3">
    <property type="entry name" value="RESPIRATORY NITRATE REDUCTASE 1 GAMMA CHAIN"/>
    <property type="match status" value="1"/>
</dbReference>
<keyword evidence="7 22" id="KW-0812">Transmembrane</keyword>
<dbReference type="GO" id="GO:0019645">
    <property type="term" value="P:anaerobic electron transport chain"/>
    <property type="evidence" value="ECO:0007669"/>
    <property type="project" value="TreeGrafter"/>
</dbReference>
<dbReference type="InterPro" id="IPR003816">
    <property type="entry name" value="Nitrate_red_gam"/>
</dbReference>
<feature type="binding site" description="axial binding residue" evidence="20">
    <location>
        <position position="188"/>
    </location>
    <ligand>
        <name>heme b</name>
        <dbReference type="ChEBI" id="CHEBI:60344"/>
        <label>1</label>
    </ligand>
    <ligandPart>
        <name>Fe</name>
        <dbReference type="ChEBI" id="CHEBI:18248"/>
    </ligandPart>
</feature>
<dbReference type="FunFam" id="1.20.950.20:FF:000001">
    <property type="entry name" value="Respiratory nitrate reductase subunit gamma"/>
    <property type="match status" value="1"/>
</dbReference>
<feature type="transmembrane region" description="Helical" evidence="22">
    <location>
        <begin position="89"/>
        <end position="111"/>
    </location>
</feature>
<sequence>MNQLHIVMFGVVPYIAAAIFVVGHVWRYRYDKFGWTTRSSEVYEKRLLRIGSPLFHFGILMVAGGHVVGLLVPREWLSAIGIDEHAYHLGAMVLGTIAAVMTLSGLVILVYRRRTTRSVFLATTVSDKVMFVVLGATLLFGTAATVLVQIFGGGYEYRGTISPWFRSLIVFQPDIELMSQVPGMFTAHIMSAMVLFAMWPFTRLVHVWSAPIGYLVRPYVVYRSRDPRRDPAARPSRPGWVPAGLPAPTRAESGRTGTGRTGPTGPSRRP</sequence>
<keyword evidence="4" id="KW-0813">Transport</keyword>
<evidence type="ECO:0000256" key="8">
    <source>
        <dbReference type="ARBA" id="ARBA00022723"/>
    </source>
</evidence>
<dbReference type="SUPFAM" id="SSF103501">
    <property type="entry name" value="Respiratory nitrate reductase 1 gamma chain"/>
    <property type="match status" value="1"/>
</dbReference>
<keyword evidence="14 22" id="KW-0472">Membrane</keyword>
<feature type="transmembrane region" description="Helical" evidence="22">
    <location>
        <begin position="6"/>
        <end position="26"/>
    </location>
</feature>
<keyword evidence="5" id="KW-1003">Cell membrane</keyword>
<keyword evidence="11" id="KW-0560">Oxidoreductase</keyword>
<evidence type="ECO:0000256" key="19">
    <source>
        <dbReference type="ARBA" id="ARBA00071287"/>
    </source>
</evidence>
<evidence type="ECO:0000256" key="22">
    <source>
        <dbReference type="SAM" id="Phobius"/>
    </source>
</evidence>
<keyword evidence="12 20" id="KW-0408">Iron</keyword>
<dbReference type="AlphaFoldDB" id="A0A3N2D9T7"/>
<feature type="region of interest" description="Disordered" evidence="21">
    <location>
        <begin position="227"/>
        <end position="270"/>
    </location>
</feature>
<evidence type="ECO:0000313" key="25">
    <source>
        <dbReference type="Proteomes" id="UP000275356"/>
    </source>
</evidence>
<keyword evidence="13" id="KW-0534">Nitrate assimilation</keyword>
<evidence type="ECO:0000256" key="7">
    <source>
        <dbReference type="ARBA" id="ARBA00022692"/>
    </source>
</evidence>
<feature type="binding site" description="axial binding residue" evidence="20">
    <location>
        <position position="66"/>
    </location>
    <ligand>
        <name>heme b</name>
        <dbReference type="ChEBI" id="CHEBI:60344"/>
        <label>2</label>
    </ligand>
    <ligandPart>
        <name>Fe</name>
        <dbReference type="ChEBI" id="CHEBI:18248"/>
    </ligandPart>
</feature>
<proteinExistence type="inferred from homology"/>
<evidence type="ECO:0000256" key="9">
    <source>
        <dbReference type="ARBA" id="ARBA00022982"/>
    </source>
</evidence>
<evidence type="ECO:0000256" key="18">
    <source>
        <dbReference type="ARBA" id="ARBA00061480"/>
    </source>
</evidence>
<comment type="subcellular location">
    <subcellularLocation>
        <location evidence="3">Cell membrane</location>
        <topology evidence="3">Multi-pass membrane protein</topology>
    </subcellularLocation>
</comment>
<dbReference type="Proteomes" id="UP000275356">
    <property type="component" value="Unassembled WGS sequence"/>
</dbReference>
<dbReference type="GO" id="GO:0009055">
    <property type="term" value="F:electron transfer activity"/>
    <property type="evidence" value="ECO:0007669"/>
    <property type="project" value="TreeGrafter"/>
</dbReference>
<dbReference type="GO" id="GO:0009325">
    <property type="term" value="C:nitrate reductase complex"/>
    <property type="evidence" value="ECO:0007669"/>
    <property type="project" value="InterPro"/>
</dbReference>
<feature type="binding site" description="axial binding residue" evidence="20">
    <location>
        <position position="206"/>
    </location>
    <ligand>
        <name>heme b</name>
        <dbReference type="ChEBI" id="CHEBI:60344"/>
        <label>1</label>
    </ligand>
    <ligandPart>
        <name>Fe</name>
        <dbReference type="ChEBI" id="CHEBI:18248"/>
    </ligandPart>
</feature>
<evidence type="ECO:0000256" key="4">
    <source>
        <dbReference type="ARBA" id="ARBA00022448"/>
    </source>
</evidence>
<comment type="cofactor">
    <cofactor evidence="2">
        <name>heme b</name>
        <dbReference type="ChEBI" id="CHEBI:60344"/>
    </cofactor>
</comment>
<dbReference type="OrthoDB" id="9788113at2"/>
<evidence type="ECO:0000256" key="13">
    <source>
        <dbReference type="ARBA" id="ARBA00023063"/>
    </source>
</evidence>
<dbReference type="GO" id="GO:0046872">
    <property type="term" value="F:metal ion binding"/>
    <property type="evidence" value="ECO:0007669"/>
    <property type="project" value="UniProtKB-KW"/>
</dbReference>
<feature type="transmembrane region" description="Helical" evidence="22">
    <location>
        <begin position="177"/>
        <end position="199"/>
    </location>
</feature>
<dbReference type="RefSeq" id="WP_123738658.1">
    <property type="nucleotide sequence ID" value="NZ_CALFQU010000049.1"/>
</dbReference>
<protein>
    <recommendedName>
        <fullName evidence="19">Nitrate reductase-like protein NarX</fullName>
    </recommendedName>
</protein>
<evidence type="ECO:0000256" key="10">
    <source>
        <dbReference type="ARBA" id="ARBA00022989"/>
    </source>
</evidence>
<evidence type="ECO:0000256" key="1">
    <source>
        <dbReference type="ARBA" id="ARBA00001942"/>
    </source>
</evidence>
<evidence type="ECO:0000256" key="14">
    <source>
        <dbReference type="ARBA" id="ARBA00023136"/>
    </source>
</evidence>
<comment type="cofactor">
    <cofactor evidence="1">
        <name>Mo-bis(molybdopterin guanine dinucleotide)</name>
        <dbReference type="ChEBI" id="CHEBI:60539"/>
    </cofactor>
</comment>
<keyword evidence="25" id="KW-1185">Reference proteome</keyword>
<organism evidence="24 25">
    <name type="scientific">Salana multivorans</name>
    <dbReference type="NCBI Taxonomy" id="120377"/>
    <lineage>
        <taxon>Bacteria</taxon>
        <taxon>Bacillati</taxon>
        <taxon>Actinomycetota</taxon>
        <taxon>Actinomycetes</taxon>
        <taxon>Micrococcales</taxon>
        <taxon>Beutenbergiaceae</taxon>
        <taxon>Salana</taxon>
    </lineage>
</organism>
<name>A0A3N2D9T7_9MICO</name>
<keyword evidence="8" id="KW-0479">Metal-binding</keyword>
<feature type="domain" description="NarG-like" evidence="23">
    <location>
        <begin position="6"/>
        <end position="225"/>
    </location>
</feature>
<evidence type="ECO:0000256" key="5">
    <source>
        <dbReference type="ARBA" id="ARBA00022475"/>
    </source>
</evidence>
<dbReference type="NCBIfam" id="TIGR00351">
    <property type="entry name" value="narI"/>
    <property type="match status" value="1"/>
</dbReference>
<dbReference type="InterPro" id="IPR036197">
    <property type="entry name" value="NarG-like_sf"/>
</dbReference>
<dbReference type="InterPro" id="IPR051936">
    <property type="entry name" value="Heme-iron_electron_transfer"/>
</dbReference>
<keyword evidence="6 20" id="KW-0349">Heme</keyword>
<comment type="similarity">
    <text evidence="18">In the N-terminal section; belongs to the nitrate reductase alpha subunit family.</text>
</comment>
<evidence type="ECO:0000256" key="11">
    <source>
        <dbReference type="ARBA" id="ARBA00023002"/>
    </source>
</evidence>
<dbReference type="PANTHER" id="PTHR30598">
    <property type="entry name" value="NITRATE REDUCTASE PRIVATE CHAPERONE, REDOX ENZYME MATURATION PROTEIN REMP FAMILY"/>
    <property type="match status" value="1"/>
</dbReference>
<dbReference type="GO" id="GO:0042128">
    <property type="term" value="P:nitrate assimilation"/>
    <property type="evidence" value="ECO:0007669"/>
    <property type="project" value="UniProtKB-KW"/>
</dbReference>
<feature type="binding site" description="axial binding residue" evidence="20">
    <location>
        <position position="56"/>
    </location>
    <ligand>
        <name>heme b</name>
        <dbReference type="ChEBI" id="CHEBI:60344"/>
        <label>1</label>
    </ligand>
    <ligandPart>
        <name>Fe</name>
        <dbReference type="ChEBI" id="CHEBI:18248"/>
    </ligandPart>
</feature>
<comment type="function">
    <text evidence="15">Does not seem to have nitrate reductase activity.</text>
</comment>
<comment type="similarity">
    <text evidence="16">In the central section; belongs to the NarJ/NarW family.</text>
</comment>
<evidence type="ECO:0000256" key="17">
    <source>
        <dbReference type="ARBA" id="ARBA00061196"/>
    </source>
</evidence>
<dbReference type="EMBL" id="RKHQ01000001">
    <property type="protein sequence ID" value="ROR96483.1"/>
    <property type="molecule type" value="Genomic_DNA"/>
</dbReference>